<dbReference type="InterPro" id="IPR052052">
    <property type="entry name" value="Polysaccharide_Lyase_9"/>
</dbReference>
<dbReference type="InterPro" id="IPR012334">
    <property type="entry name" value="Pectin_lyas_fold"/>
</dbReference>
<accession>A0A0G0HD23</accession>
<dbReference type="InterPro" id="IPR011050">
    <property type="entry name" value="Pectin_lyase_fold/virulence"/>
</dbReference>
<evidence type="ECO:0000313" key="5">
    <source>
        <dbReference type="EMBL" id="KKQ36445.1"/>
    </source>
</evidence>
<keyword evidence="4" id="KW-0812">Transmembrane</keyword>
<evidence type="ECO:0000313" key="6">
    <source>
        <dbReference type="Proteomes" id="UP000034471"/>
    </source>
</evidence>
<protein>
    <submittedName>
        <fullName evidence="5">Uncharacterized protein</fullName>
    </submittedName>
</protein>
<comment type="subcellular location">
    <subcellularLocation>
        <location evidence="1">Secreted</location>
    </subcellularLocation>
</comment>
<sequence>MNNWKKFFTQPPTKYILWFLIIVSMYCLFLSIYLLRTQTPRLLIKADSQPAAQADGKVYYVSTTGSNNNPGTMAAPWKTIQYGVDQLAAGDTLLVRGGFYDECRIEPRNHGEEGKWITVKNYPGETPVLDKQRAYCKNDFGDVACNTQKGCFGFFHGVPGSPSSQTDKGSYYEISGFKIRNFWFSAIACWNTHHVKVTNNIVEYAGSSAIAGLRHGCNNMIIENNIVRYTGQTQNGIPGRGWGSGISLNYQSNPFPWENNGRFHNIIRNNIVYGSYDPGEYAEHSEGSGIVTDLGEAIPPTLIENNLIFNNGRNCLYTYQNHNVWIVGNTCFKNCQDTTYGNCSQDWVAELYLATNQPANVVILDNIIYADKAYGLTGVHNNDISGYNLFFGGRGQTGSIGRNSITGHDPKFSNININCGPQTYSNPQGICASDNPQDFRAYFGLKADGPATDKIAETAASYSGPGGSTQHLAQSDINGLNRPAGAGYDIGAFEYSSNTALPSITPSPTVPVPTLGPANALPQFNRTYY</sequence>
<keyword evidence="3" id="KW-0732">Signal</keyword>
<dbReference type="SUPFAM" id="SSF51126">
    <property type="entry name" value="Pectin lyase-like"/>
    <property type="match status" value="1"/>
</dbReference>
<dbReference type="Gene3D" id="2.160.20.10">
    <property type="entry name" value="Single-stranded right-handed beta-helix, Pectin lyase-like"/>
    <property type="match status" value="1"/>
</dbReference>
<organism evidence="5 6">
    <name type="scientific">Candidatus Roizmanbacteria bacterium GW2011_GWA2_37_7</name>
    <dbReference type="NCBI Taxonomy" id="1618481"/>
    <lineage>
        <taxon>Bacteria</taxon>
        <taxon>Candidatus Roizmaniibacteriota</taxon>
    </lineage>
</organism>
<dbReference type="PANTHER" id="PTHR40088">
    <property type="entry name" value="PECTATE LYASE (EUROFUNG)"/>
    <property type="match status" value="1"/>
</dbReference>
<dbReference type="SMART" id="SM00710">
    <property type="entry name" value="PbH1"/>
    <property type="match status" value="6"/>
</dbReference>
<evidence type="ECO:0000256" key="4">
    <source>
        <dbReference type="SAM" id="Phobius"/>
    </source>
</evidence>
<gene>
    <name evidence="5" type="ORF">US54_C0067G0001</name>
</gene>
<reference evidence="5 6" key="1">
    <citation type="journal article" date="2015" name="Nature">
        <title>rRNA introns, odd ribosomes, and small enigmatic genomes across a large radiation of phyla.</title>
        <authorList>
            <person name="Brown C.T."/>
            <person name="Hug L.A."/>
            <person name="Thomas B.C."/>
            <person name="Sharon I."/>
            <person name="Castelle C.J."/>
            <person name="Singh A."/>
            <person name="Wilkins M.J."/>
            <person name="Williams K.H."/>
            <person name="Banfield J.F."/>
        </authorList>
    </citation>
    <scope>NUCLEOTIDE SEQUENCE [LARGE SCALE GENOMIC DNA]</scope>
</reference>
<name>A0A0G0HD23_9BACT</name>
<proteinExistence type="predicted"/>
<keyword evidence="4" id="KW-1133">Transmembrane helix</keyword>
<evidence type="ECO:0000256" key="3">
    <source>
        <dbReference type="ARBA" id="ARBA00022729"/>
    </source>
</evidence>
<dbReference type="GO" id="GO:0005576">
    <property type="term" value="C:extracellular region"/>
    <property type="evidence" value="ECO:0007669"/>
    <property type="project" value="UniProtKB-SubCell"/>
</dbReference>
<comment type="caution">
    <text evidence="5">The sequence shown here is derived from an EMBL/GenBank/DDBJ whole genome shotgun (WGS) entry which is preliminary data.</text>
</comment>
<dbReference type="STRING" id="1618481.US54_C0067G0001"/>
<keyword evidence="2" id="KW-0964">Secreted</keyword>
<evidence type="ECO:0000256" key="1">
    <source>
        <dbReference type="ARBA" id="ARBA00004613"/>
    </source>
</evidence>
<dbReference type="EMBL" id="LBTJ01000067">
    <property type="protein sequence ID" value="KKQ36445.1"/>
    <property type="molecule type" value="Genomic_DNA"/>
</dbReference>
<evidence type="ECO:0000256" key="2">
    <source>
        <dbReference type="ARBA" id="ARBA00022525"/>
    </source>
</evidence>
<dbReference type="AlphaFoldDB" id="A0A0G0HD23"/>
<dbReference type="InterPro" id="IPR059226">
    <property type="entry name" value="Choice_anch_Q_dom"/>
</dbReference>
<feature type="non-terminal residue" evidence="5">
    <location>
        <position position="529"/>
    </location>
</feature>
<keyword evidence="4" id="KW-0472">Membrane</keyword>
<feature type="transmembrane region" description="Helical" evidence="4">
    <location>
        <begin position="15"/>
        <end position="35"/>
    </location>
</feature>
<dbReference type="NCBIfam" id="NF041518">
    <property type="entry name" value="choice_anch_Q"/>
    <property type="match status" value="1"/>
</dbReference>
<dbReference type="PANTHER" id="PTHR40088:SF2">
    <property type="entry name" value="SECRETED SUGAR HYDROLASE"/>
    <property type="match status" value="1"/>
</dbReference>
<dbReference type="Proteomes" id="UP000034471">
    <property type="component" value="Unassembled WGS sequence"/>
</dbReference>
<dbReference type="GO" id="GO:0016837">
    <property type="term" value="F:carbon-oxygen lyase activity, acting on polysaccharides"/>
    <property type="evidence" value="ECO:0007669"/>
    <property type="project" value="TreeGrafter"/>
</dbReference>
<dbReference type="InterPro" id="IPR006626">
    <property type="entry name" value="PbH1"/>
</dbReference>